<evidence type="ECO:0000256" key="3">
    <source>
        <dbReference type="ARBA" id="ARBA00022801"/>
    </source>
</evidence>
<dbReference type="GO" id="GO:0033926">
    <property type="term" value="F:endo-alpha-N-acetylgalactosaminidase activity"/>
    <property type="evidence" value="ECO:0007669"/>
    <property type="project" value="UniProtKB-UniRule"/>
</dbReference>
<dbReference type="EC" id="3.2.1.26" evidence="6"/>
<keyword evidence="5 6" id="KW-0326">Glycosidase</keyword>
<keyword evidence="3 6" id="KW-0378">Hydrolase</keyword>
<dbReference type="InterPro" id="IPR024746">
    <property type="entry name" value="Glyco_hydro_100"/>
</dbReference>
<dbReference type="PANTHER" id="PTHR31916">
    <property type="match status" value="1"/>
</dbReference>
<evidence type="ECO:0000313" key="7">
    <source>
        <dbReference type="EMBL" id="KMZ72405.1"/>
    </source>
</evidence>
<gene>
    <name evidence="7" type="ORF">ZOSMA_165G00300</name>
</gene>
<evidence type="ECO:0000256" key="2">
    <source>
        <dbReference type="ARBA" id="ARBA00007671"/>
    </source>
</evidence>
<dbReference type="Pfam" id="PF12899">
    <property type="entry name" value="Glyco_hydro_100"/>
    <property type="match status" value="1"/>
</dbReference>
<dbReference type="GO" id="GO:0005987">
    <property type="term" value="P:sucrose catabolic process"/>
    <property type="evidence" value="ECO:0000318"/>
    <property type="project" value="GO_Central"/>
</dbReference>
<proteinExistence type="inferred from homology"/>
<dbReference type="Gene3D" id="1.50.10.10">
    <property type="match status" value="1"/>
</dbReference>
<keyword evidence="4 6" id="KW-0119">Carbohydrate metabolism</keyword>
<dbReference type="PANTHER" id="PTHR31916:SF28">
    <property type="entry name" value="NEUTRAL_ALKALINE INVERTASE 3, CHLOROPLASTIC"/>
    <property type="match status" value="1"/>
</dbReference>
<comment type="similarity">
    <text evidence="2 6">Belongs to the glycosyl hydrolase 100 family.</text>
</comment>
<comment type="caution">
    <text evidence="7">The sequence shown here is derived from an EMBL/GenBank/DDBJ whole genome shotgun (WGS) entry which is preliminary data.</text>
</comment>
<dbReference type="FunFam" id="1.50.10.10:FF:000001">
    <property type="entry name" value="probable alkaline/neutral invertase B"/>
    <property type="match status" value="1"/>
</dbReference>
<dbReference type="EMBL" id="LFYR01000633">
    <property type="protein sequence ID" value="KMZ72405.1"/>
    <property type="molecule type" value="Genomic_DNA"/>
</dbReference>
<dbReference type="OrthoDB" id="2014030at2759"/>
<evidence type="ECO:0000256" key="5">
    <source>
        <dbReference type="ARBA" id="ARBA00023295"/>
    </source>
</evidence>
<dbReference type="InterPro" id="IPR008928">
    <property type="entry name" value="6-hairpin_glycosidase_sf"/>
</dbReference>
<keyword evidence="8" id="KW-1185">Reference proteome</keyword>
<dbReference type="SUPFAM" id="SSF48208">
    <property type="entry name" value="Six-hairpin glycosidases"/>
    <property type="match status" value="1"/>
</dbReference>
<sequence>MMGASDTVLPFLSGMAYNNLCSGKNLAPSYQISPLKPHFRHKSSSKNMHFPNRLKFYHCKCQQGADSNSDDLNSTWIKDSINKSGEILSKMNTNGISFDDLHIKTGKENFTEQDDKLGSSGAHKQTSKTNNAQLIEEEAWQYLRESIVYYCGSPVGTIAANDPSDTSVLNYDQVFIRDFIPSGIAFLLNGEYEIVRNFILHTLQLQSWEKTMDCHSPGQGLMPASFKVRTVPLDGDESVTEEVLDPDFGESAIGRVAPVDSGLWWIILLRAYGKCSGDFSVQERIDVQTGIKMILKLCLADGFDMFPTLLVTDGSCMIDRRMGIHGHPLEIQALFYSALLCAREMLTPEDGSADLLRALNNRLLALSFHIREYYWIDMKKLNEIYRYNTEEYSYDAVNKFNIYPDQISPWLVEWISEKGGYFIGNLQPAHMDFRFFSLGNLWSIVSSLATWGQSHAILDLIEAKWSDLVADMPLKICYPALEGQEWAITTGSDPKNTPWSYHNGGSWPTLIWQLTVACIKMGRPEIAARAIEVLEKRISKERWPEYYDTKKARFIGKQARLRQTWSIAGYLVAKQLIAKPEAAKCLMNDEDAELVNALSSMFGHSPRRKRGSSKGPRTYII</sequence>
<organism evidence="7 8">
    <name type="scientific">Zostera marina</name>
    <name type="common">Eelgrass</name>
    <dbReference type="NCBI Taxonomy" id="29655"/>
    <lineage>
        <taxon>Eukaryota</taxon>
        <taxon>Viridiplantae</taxon>
        <taxon>Streptophyta</taxon>
        <taxon>Embryophyta</taxon>
        <taxon>Tracheophyta</taxon>
        <taxon>Spermatophyta</taxon>
        <taxon>Magnoliopsida</taxon>
        <taxon>Liliopsida</taxon>
        <taxon>Zosteraceae</taxon>
        <taxon>Zostera</taxon>
    </lineage>
</organism>
<evidence type="ECO:0000313" key="8">
    <source>
        <dbReference type="Proteomes" id="UP000036987"/>
    </source>
</evidence>
<dbReference type="GO" id="GO:0004575">
    <property type="term" value="F:sucrose alpha-glucosidase activity"/>
    <property type="evidence" value="ECO:0000318"/>
    <property type="project" value="GO_Central"/>
</dbReference>
<name>A0A0K9PVX7_ZOSMR</name>
<reference evidence="8" key="1">
    <citation type="journal article" date="2016" name="Nature">
        <title>The genome of the seagrass Zostera marina reveals angiosperm adaptation to the sea.</title>
        <authorList>
            <person name="Olsen J.L."/>
            <person name="Rouze P."/>
            <person name="Verhelst B."/>
            <person name="Lin Y.-C."/>
            <person name="Bayer T."/>
            <person name="Collen J."/>
            <person name="Dattolo E."/>
            <person name="De Paoli E."/>
            <person name="Dittami S."/>
            <person name="Maumus F."/>
            <person name="Michel G."/>
            <person name="Kersting A."/>
            <person name="Lauritano C."/>
            <person name="Lohaus R."/>
            <person name="Toepel M."/>
            <person name="Tonon T."/>
            <person name="Vanneste K."/>
            <person name="Amirebrahimi M."/>
            <person name="Brakel J."/>
            <person name="Bostroem C."/>
            <person name="Chovatia M."/>
            <person name="Grimwood J."/>
            <person name="Jenkins J.W."/>
            <person name="Jueterbock A."/>
            <person name="Mraz A."/>
            <person name="Stam W.T."/>
            <person name="Tice H."/>
            <person name="Bornberg-Bauer E."/>
            <person name="Green P.J."/>
            <person name="Pearson G.A."/>
            <person name="Procaccini G."/>
            <person name="Duarte C.M."/>
            <person name="Schmutz J."/>
            <person name="Reusch T.B.H."/>
            <person name="Van de Peer Y."/>
        </authorList>
    </citation>
    <scope>NUCLEOTIDE SEQUENCE [LARGE SCALE GENOMIC DNA]</scope>
    <source>
        <strain evidence="8">cv. Finnish</strain>
    </source>
</reference>
<evidence type="ECO:0000256" key="6">
    <source>
        <dbReference type="RuleBase" id="RU367047"/>
    </source>
</evidence>
<dbReference type="OMA" id="GQEWKII"/>
<evidence type="ECO:0000256" key="4">
    <source>
        <dbReference type="ARBA" id="ARBA00023277"/>
    </source>
</evidence>
<comment type="catalytic activity">
    <reaction evidence="1 6">
        <text>Hydrolysis of terminal non-reducing beta-D-fructofuranoside residues in beta-D-fructofuranosides.</text>
        <dbReference type="EC" id="3.2.1.26"/>
    </reaction>
</comment>
<dbReference type="InterPro" id="IPR012341">
    <property type="entry name" value="6hp_glycosidase-like_sf"/>
</dbReference>
<comment type="function">
    <text evidence="6">Invertase that cleaves sucrose into glucose and fructose.</text>
</comment>
<dbReference type="AlphaFoldDB" id="A0A0K9PVX7"/>
<accession>A0A0K9PVX7</accession>
<dbReference type="GO" id="GO:0009507">
    <property type="term" value="C:chloroplast"/>
    <property type="evidence" value="ECO:0000318"/>
    <property type="project" value="GO_Central"/>
</dbReference>
<evidence type="ECO:0000256" key="1">
    <source>
        <dbReference type="ARBA" id="ARBA00000094"/>
    </source>
</evidence>
<dbReference type="STRING" id="29655.A0A0K9PVX7"/>
<dbReference type="Proteomes" id="UP000036987">
    <property type="component" value="Unassembled WGS sequence"/>
</dbReference>
<protein>
    <recommendedName>
        <fullName evidence="6">Alkaline/neutral invertase</fullName>
        <ecNumber evidence="6">3.2.1.26</ecNumber>
    </recommendedName>
</protein>